<proteinExistence type="predicted"/>
<evidence type="ECO:0000256" key="1">
    <source>
        <dbReference type="SAM" id="MobiDB-lite"/>
    </source>
</evidence>
<dbReference type="AlphaFoldDB" id="A0AAW1NT18"/>
<evidence type="ECO:0000313" key="3">
    <source>
        <dbReference type="Proteomes" id="UP001465755"/>
    </source>
</evidence>
<feature type="region of interest" description="Disordered" evidence="1">
    <location>
        <begin position="77"/>
        <end position="99"/>
    </location>
</feature>
<dbReference type="Proteomes" id="UP001465755">
    <property type="component" value="Unassembled WGS sequence"/>
</dbReference>
<protein>
    <submittedName>
        <fullName evidence="2">Uncharacterized protein</fullName>
    </submittedName>
</protein>
<feature type="region of interest" description="Disordered" evidence="1">
    <location>
        <begin position="1"/>
        <end position="41"/>
    </location>
</feature>
<feature type="compositionally biased region" description="Low complexity" evidence="1">
    <location>
        <begin position="30"/>
        <end position="41"/>
    </location>
</feature>
<accession>A0AAW1NT18</accession>
<organism evidence="2 3">
    <name type="scientific">Symbiochloris irregularis</name>
    <dbReference type="NCBI Taxonomy" id="706552"/>
    <lineage>
        <taxon>Eukaryota</taxon>
        <taxon>Viridiplantae</taxon>
        <taxon>Chlorophyta</taxon>
        <taxon>core chlorophytes</taxon>
        <taxon>Trebouxiophyceae</taxon>
        <taxon>Trebouxiales</taxon>
        <taxon>Trebouxiaceae</taxon>
        <taxon>Symbiochloris</taxon>
    </lineage>
</organism>
<reference evidence="2 3" key="1">
    <citation type="journal article" date="2024" name="Nat. Commun.">
        <title>Phylogenomics reveals the evolutionary origins of lichenization in chlorophyte algae.</title>
        <authorList>
            <person name="Puginier C."/>
            <person name="Libourel C."/>
            <person name="Otte J."/>
            <person name="Skaloud P."/>
            <person name="Haon M."/>
            <person name="Grisel S."/>
            <person name="Petersen M."/>
            <person name="Berrin J.G."/>
            <person name="Delaux P.M."/>
            <person name="Dal Grande F."/>
            <person name="Keller J."/>
        </authorList>
    </citation>
    <scope>NUCLEOTIDE SEQUENCE [LARGE SCALE GENOMIC DNA]</scope>
    <source>
        <strain evidence="2 3">SAG 2036</strain>
    </source>
</reference>
<gene>
    <name evidence="2" type="ORF">WJX73_008464</name>
</gene>
<name>A0AAW1NT18_9CHLO</name>
<dbReference type="EMBL" id="JALJOQ010000163">
    <property type="protein sequence ID" value="KAK9792493.1"/>
    <property type="molecule type" value="Genomic_DNA"/>
</dbReference>
<comment type="caution">
    <text evidence="2">The sequence shown here is derived from an EMBL/GenBank/DDBJ whole genome shotgun (WGS) entry which is preliminary data.</text>
</comment>
<keyword evidence="3" id="KW-1185">Reference proteome</keyword>
<sequence>MHEGEVPAQPLKPEAAWPQHAASVPLDTNSGDPAAHAASSAFAPPSQLPAYADGNTLALLHQWYAMYAQQQRAMGAPEGAANYGHALPPGVDPAIADPSLWADAQDSAYG</sequence>
<evidence type="ECO:0000313" key="2">
    <source>
        <dbReference type="EMBL" id="KAK9792493.1"/>
    </source>
</evidence>